<sequence>MNYLFAGEAIKQRLKSAVPEFKEILLAGELAKISQAAQKSPSAYVIYDGDVINASVQAHGTLSKTQYITQRWTVAIVVNLADKRSLNSADDVAGQLMTKTLQALSGFVINERTKPLTRAPVSRKVDYIDGWGYYPYVFNIDFIMPKST</sequence>
<evidence type="ECO:0000313" key="2">
    <source>
        <dbReference type="Proteomes" id="UP000060132"/>
    </source>
</evidence>
<name>A0AAC8UBL0_HAEDC</name>
<dbReference type="RefSeq" id="WP_010944519.1">
    <property type="nucleotide sequence ID" value="NZ_CP011218.1"/>
</dbReference>
<dbReference type="EMBL" id="CP011219">
    <property type="protein sequence ID" value="AKO32004.1"/>
    <property type="molecule type" value="Genomic_DNA"/>
</dbReference>
<accession>A0AAC8UBL0</accession>
<dbReference type="AlphaFoldDB" id="A0AAC8UBL0"/>
<dbReference type="Pfam" id="PF23840">
    <property type="entry name" value="Phage_tail_terminator"/>
    <property type="match status" value="1"/>
</dbReference>
<dbReference type="InterPro" id="IPR056912">
    <property type="entry name" value="Phage_JBD30_tail_term-like"/>
</dbReference>
<reference evidence="1 2" key="1">
    <citation type="journal article" date="2015" name="PLoS Negl. Trop. Dis.">
        <title>Haemophilus ducreyi Cutaneous Ulcer Strains Are Nearly Identical to Class I Genital Ulcer Strains.</title>
        <authorList>
            <person name="Gangaiah D."/>
            <person name="Webb K.M."/>
            <person name="Humphreys T.L."/>
            <person name="Fortney K.R."/>
            <person name="Toh E."/>
            <person name="Tai A."/>
            <person name="Katz S.S."/>
            <person name="Pillay A."/>
            <person name="Chen C.Y."/>
            <person name="Roberts S.A."/>
            <person name="Munson R.S.Jr."/>
            <person name="Spinola S.M."/>
        </authorList>
    </citation>
    <scope>NUCLEOTIDE SEQUENCE [LARGE SCALE GENOMIC DNA]</scope>
    <source>
        <strain evidence="2">CLU2</strain>
    </source>
</reference>
<gene>
    <name evidence="1" type="ORF">RZ57_02055</name>
</gene>
<protein>
    <submittedName>
        <fullName evidence="1">Uncharacterized protein</fullName>
    </submittedName>
</protein>
<proteinExistence type="predicted"/>
<evidence type="ECO:0000313" key="1">
    <source>
        <dbReference type="EMBL" id="AKO32004.1"/>
    </source>
</evidence>
<organism evidence="1 2">
    <name type="scientific">Haemophilus ducreyi</name>
    <dbReference type="NCBI Taxonomy" id="730"/>
    <lineage>
        <taxon>Bacteria</taxon>
        <taxon>Pseudomonadati</taxon>
        <taxon>Pseudomonadota</taxon>
        <taxon>Gammaproteobacteria</taxon>
        <taxon>Pasteurellales</taxon>
        <taxon>Pasteurellaceae</taxon>
        <taxon>Haemophilus</taxon>
    </lineage>
</organism>
<dbReference type="OMA" id="WAVIVAY"/>
<dbReference type="Proteomes" id="UP000060132">
    <property type="component" value="Chromosome"/>
</dbReference>